<keyword evidence="2" id="KW-1185">Reference proteome</keyword>
<dbReference type="InterPro" id="IPR021617">
    <property type="entry name" value="DUF3231"/>
</dbReference>
<evidence type="ECO:0000313" key="1">
    <source>
        <dbReference type="EMBL" id="MDY0394466.1"/>
    </source>
</evidence>
<protein>
    <submittedName>
        <fullName evidence="1">DUF3231 family protein</fullName>
    </submittedName>
</protein>
<evidence type="ECO:0000313" key="2">
    <source>
        <dbReference type="Proteomes" id="UP001281447"/>
    </source>
</evidence>
<dbReference type="Proteomes" id="UP001281447">
    <property type="component" value="Unassembled WGS sequence"/>
</dbReference>
<name>A0ABU5C6H2_9BACI</name>
<accession>A0ABU5C6H2</accession>
<organism evidence="1 2">
    <name type="scientific">Tigheibacillus halophilus</name>
    <dbReference type="NCBI Taxonomy" id="361280"/>
    <lineage>
        <taxon>Bacteria</taxon>
        <taxon>Bacillati</taxon>
        <taxon>Bacillota</taxon>
        <taxon>Bacilli</taxon>
        <taxon>Bacillales</taxon>
        <taxon>Bacillaceae</taxon>
        <taxon>Tigheibacillus</taxon>
    </lineage>
</organism>
<comment type="caution">
    <text evidence="1">The sequence shown here is derived from an EMBL/GenBank/DDBJ whole genome shotgun (WGS) entry which is preliminary data.</text>
</comment>
<dbReference type="Pfam" id="PF11553">
    <property type="entry name" value="DUF3231"/>
    <property type="match status" value="1"/>
</dbReference>
<dbReference type="InterPro" id="IPR012347">
    <property type="entry name" value="Ferritin-like"/>
</dbReference>
<reference evidence="1 2" key="1">
    <citation type="submission" date="2023-10" db="EMBL/GenBank/DDBJ databases">
        <title>Virgibacillus halophilus 5B73C genome.</title>
        <authorList>
            <person name="Miliotis G."/>
            <person name="Sengupta P."/>
            <person name="Hameed A."/>
            <person name="Chuvochina M."/>
            <person name="Mcdonagh F."/>
            <person name="Simpson A.C."/>
            <person name="Singh N.K."/>
            <person name="Rekha P.D."/>
            <person name="Raman K."/>
            <person name="Hugenholtz P."/>
            <person name="Venkateswaran K."/>
        </authorList>
    </citation>
    <scope>NUCLEOTIDE SEQUENCE [LARGE SCALE GENOMIC DNA]</scope>
    <source>
        <strain evidence="1 2">5B73C</strain>
    </source>
</reference>
<proteinExistence type="predicted"/>
<gene>
    <name evidence="1" type="ORF">RWE15_08430</name>
</gene>
<dbReference type="EMBL" id="JAWDIP010000003">
    <property type="protein sequence ID" value="MDY0394466.1"/>
    <property type="molecule type" value="Genomic_DNA"/>
</dbReference>
<dbReference type="Gene3D" id="1.20.1260.10">
    <property type="match status" value="1"/>
</dbReference>
<sequence>MFLLKKRPLTVMEISNLFANIQRNGLGTATIIGFSQVSQSKESTKYFLRGRDIAKKHIDKFARKMKEGNLPVPMTWDTDVTESTAYTFSDKLMMFVTTGLIMASIGYYGVSIAESPRADLAMMYNKLSLEIQSYSEDGANIMIENKWMEQPPMSANRNDLAAE</sequence>